<proteinExistence type="predicted"/>
<accession>T0F263</accession>
<dbReference type="Pfam" id="PF18135">
    <property type="entry name" value="Type_ISP_C"/>
    <property type="match status" value="1"/>
</dbReference>
<evidence type="ECO:0000313" key="2">
    <source>
        <dbReference type="EMBL" id="EPZ92525.1"/>
    </source>
</evidence>
<evidence type="ECO:0000259" key="1">
    <source>
        <dbReference type="Pfam" id="PF18135"/>
    </source>
</evidence>
<reference evidence="2 3" key="1">
    <citation type="journal article" date="2013" name="Genome Announc.">
        <title>Multiple genome sequences of Helicobacter pylori strains of diverse disease and antibiotic resistance backgrounds from Malaysia.</title>
        <authorList>
            <person name="Rehvathy V."/>
            <person name="Tan M.H."/>
            <person name="Gunaletchumy S.P."/>
            <person name="Teh X."/>
            <person name="Wang S."/>
            <person name="Baybayan P."/>
            <person name="Singh S."/>
            <person name="Ashby M."/>
            <person name="Kaakoush N.O."/>
            <person name="Mitchell H.M."/>
            <person name="Croft L.J."/>
            <person name="Goh K.L."/>
            <person name="Loke M.F."/>
            <person name="Vadivelu J."/>
        </authorList>
    </citation>
    <scope>NUCLEOTIDE SEQUENCE [LARGE SCALE GENOMIC DNA]</scope>
    <source>
        <strain evidence="2 3">UM114</strain>
    </source>
</reference>
<sequence>MALYRPFNKQWLYWDKDLINRQCQLPKIFPNKHAQNVVINTGAGNGKDFSTLVSDFI</sequence>
<comment type="caution">
    <text evidence="2">The sequence shown here is derived from an EMBL/GenBank/DDBJ whole genome shotgun (WGS) entry which is preliminary data.</text>
</comment>
<name>T0F263_HELPX</name>
<organism evidence="2 3">
    <name type="scientific">Helicobacter pylori UM114</name>
    <dbReference type="NCBI Taxonomy" id="1355531"/>
    <lineage>
        <taxon>Bacteria</taxon>
        <taxon>Pseudomonadati</taxon>
        <taxon>Campylobacterota</taxon>
        <taxon>Epsilonproteobacteria</taxon>
        <taxon>Campylobacterales</taxon>
        <taxon>Helicobacteraceae</taxon>
        <taxon>Helicobacter</taxon>
    </lineage>
</organism>
<dbReference type="AlphaFoldDB" id="T0F263"/>
<evidence type="ECO:0000313" key="3">
    <source>
        <dbReference type="Proteomes" id="UP000015605"/>
    </source>
</evidence>
<dbReference type="EMBL" id="AUSS01000033">
    <property type="protein sequence ID" value="EPZ92525.1"/>
    <property type="molecule type" value="Genomic_DNA"/>
</dbReference>
<feature type="domain" description="Type ISP restriction-modification enzyme LLaBIII C-terminal specificity" evidence="1">
    <location>
        <begin position="2"/>
        <end position="57"/>
    </location>
</feature>
<dbReference type="PATRIC" id="fig|1355531.3.peg.1330"/>
<dbReference type="InterPro" id="IPR041635">
    <property type="entry name" value="Type_ISP_LLaBIII_C"/>
</dbReference>
<gene>
    <name evidence="2" type="ORF">N207_02740</name>
</gene>
<dbReference type="Proteomes" id="UP000015605">
    <property type="component" value="Unassembled WGS sequence"/>
</dbReference>
<protein>
    <recommendedName>
        <fullName evidence="1">Type ISP restriction-modification enzyme LLaBIII C-terminal specificity domain-containing protein</fullName>
    </recommendedName>
</protein>